<dbReference type="PANTHER" id="PTHR37563">
    <property type="entry name" value="PHYTANOYL-COA DIOXYGENASE FAMILY PROTEIN (AFU_ORTHOLOGUE AFUA_2G03330)"/>
    <property type="match status" value="1"/>
</dbReference>
<dbReference type="InterPro" id="IPR008775">
    <property type="entry name" value="Phytyl_CoA_dOase-like"/>
</dbReference>
<reference evidence="1" key="1">
    <citation type="journal article" date="2023" name="Mol. Phylogenet. Evol.">
        <title>Genome-scale phylogeny and comparative genomics of the fungal order Sordariales.</title>
        <authorList>
            <person name="Hensen N."/>
            <person name="Bonometti L."/>
            <person name="Westerberg I."/>
            <person name="Brannstrom I.O."/>
            <person name="Guillou S."/>
            <person name="Cros-Aarteil S."/>
            <person name="Calhoun S."/>
            <person name="Haridas S."/>
            <person name="Kuo A."/>
            <person name="Mondo S."/>
            <person name="Pangilinan J."/>
            <person name="Riley R."/>
            <person name="LaButti K."/>
            <person name="Andreopoulos B."/>
            <person name="Lipzen A."/>
            <person name="Chen C."/>
            <person name="Yan M."/>
            <person name="Daum C."/>
            <person name="Ng V."/>
            <person name="Clum A."/>
            <person name="Steindorff A."/>
            <person name="Ohm R.A."/>
            <person name="Martin F."/>
            <person name="Silar P."/>
            <person name="Natvig D.O."/>
            <person name="Lalanne C."/>
            <person name="Gautier V."/>
            <person name="Ament-Velasquez S.L."/>
            <person name="Kruys A."/>
            <person name="Hutchinson M.I."/>
            <person name="Powell A.J."/>
            <person name="Barry K."/>
            <person name="Miller A.N."/>
            <person name="Grigoriev I.V."/>
            <person name="Debuchy R."/>
            <person name="Gladieux P."/>
            <person name="Hiltunen Thoren M."/>
            <person name="Johannesson H."/>
        </authorList>
    </citation>
    <scope>NUCLEOTIDE SEQUENCE</scope>
    <source>
        <strain evidence="1">CBS 532.94</strain>
    </source>
</reference>
<keyword evidence="1" id="KW-0223">Dioxygenase</keyword>
<dbReference type="Gene3D" id="2.60.120.620">
    <property type="entry name" value="q2cbj1_9rhob like domain"/>
    <property type="match status" value="1"/>
</dbReference>
<evidence type="ECO:0000313" key="1">
    <source>
        <dbReference type="EMBL" id="KAK4236037.1"/>
    </source>
</evidence>
<dbReference type="Proteomes" id="UP001303760">
    <property type="component" value="Unassembled WGS sequence"/>
</dbReference>
<dbReference type="GO" id="GO:0051213">
    <property type="term" value="F:dioxygenase activity"/>
    <property type="evidence" value="ECO:0007669"/>
    <property type="project" value="UniProtKB-KW"/>
</dbReference>
<keyword evidence="2" id="KW-1185">Reference proteome</keyword>
<proteinExistence type="predicted"/>
<dbReference type="SUPFAM" id="SSF51197">
    <property type="entry name" value="Clavaminate synthase-like"/>
    <property type="match status" value="1"/>
</dbReference>
<dbReference type="PANTHER" id="PTHR37563:SF2">
    <property type="entry name" value="PHYTANOYL-COA DIOXYGENASE FAMILY PROTEIN (AFU_ORTHOLOGUE AFUA_2G03330)"/>
    <property type="match status" value="1"/>
</dbReference>
<dbReference type="AlphaFoldDB" id="A0AAN7C6Q8"/>
<name>A0AAN7C6Q8_9PEZI</name>
<evidence type="ECO:0000313" key="2">
    <source>
        <dbReference type="Proteomes" id="UP001303760"/>
    </source>
</evidence>
<dbReference type="Pfam" id="PF05721">
    <property type="entry name" value="PhyH"/>
    <property type="match status" value="1"/>
</dbReference>
<keyword evidence="1" id="KW-0560">Oxidoreductase</keyword>
<protein>
    <submittedName>
        <fullName evidence="1">Dioxygenase</fullName>
    </submittedName>
</protein>
<dbReference type="InterPro" id="IPR051961">
    <property type="entry name" value="Fungal_Metabolite_Diox"/>
</dbReference>
<organism evidence="1 2">
    <name type="scientific">Achaetomium macrosporum</name>
    <dbReference type="NCBI Taxonomy" id="79813"/>
    <lineage>
        <taxon>Eukaryota</taxon>
        <taxon>Fungi</taxon>
        <taxon>Dikarya</taxon>
        <taxon>Ascomycota</taxon>
        <taxon>Pezizomycotina</taxon>
        <taxon>Sordariomycetes</taxon>
        <taxon>Sordariomycetidae</taxon>
        <taxon>Sordariales</taxon>
        <taxon>Chaetomiaceae</taxon>
        <taxon>Achaetomium</taxon>
    </lineage>
</organism>
<comment type="caution">
    <text evidence="1">The sequence shown here is derived from an EMBL/GenBank/DDBJ whole genome shotgun (WGS) entry which is preliminary data.</text>
</comment>
<dbReference type="EMBL" id="MU860219">
    <property type="protein sequence ID" value="KAK4236037.1"/>
    <property type="molecule type" value="Genomic_DNA"/>
</dbReference>
<accession>A0AAN7C6Q8</accession>
<reference evidence="1" key="2">
    <citation type="submission" date="2023-05" db="EMBL/GenBank/DDBJ databases">
        <authorList>
            <consortium name="Lawrence Berkeley National Laboratory"/>
            <person name="Steindorff A."/>
            <person name="Hensen N."/>
            <person name="Bonometti L."/>
            <person name="Westerberg I."/>
            <person name="Brannstrom I.O."/>
            <person name="Guillou S."/>
            <person name="Cros-Aarteil S."/>
            <person name="Calhoun S."/>
            <person name="Haridas S."/>
            <person name="Kuo A."/>
            <person name="Mondo S."/>
            <person name="Pangilinan J."/>
            <person name="Riley R."/>
            <person name="Labutti K."/>
            <person name="Andreopoulos B."/>
            <person name="Lipzen A."/>
            <person name="Chen C."/>
            <person name="Yanf M."/>
            <person name="Daum C."/>
            <person name="Ng V."/>
            <person name="Clum A."/>
            <person name="Ohm R."/>
            <person name="Martin F."/>
            <person name="Silar P."/>
            <person name="Natvig D."/>
            <person name="Lalanne C."/>
            <person name="Gautier V."/>
            <person name="Ament-Velasquez S.L."/>
            <person name="Kruys A."/>
            <person name="Hutchinson M.I."/>
            <person name="Powell A.J."/>
            <person name="Barry K."/>
            <person name="Miller A.N."/>
            <person name="Grigoriev I.V."/>
            <person name="Debuchy R."/>
            <person name="Gladieux P."/>
            <person name="Thoren M.H."/>
            <person name="Johannesson H."/>
        </authorList>
    </citation>
    <scope>NUCLEOTIDE SEQUENCE</scope>
    <source>
        <strain evidence="1">CBS 532.94</strain>
    </source>
</reference>
<gene>
    <name evidence="1" type="ORF">C8A03DRAFT_45910</name>
</gene>
<sequence length="270" mass="30185">MPFQLNDAKAHLKEHGWCKIPSVLSTDEAAAVLDRLWKAKEEAEKRGEDTYMPLIDPNPSNIRVFYLLELDPIFRDLIANPTAIEMVKSVLGESFLISNFTANIARPGSQSMALHSDQSLVFPEPWRDVWAVNVIWCLTDVSKANGATLYIPGSNNYVSRRDVPANARELLVPFEGKAGDIIVMDGRVWHTSGANVTADQDRALLFGYYTAPFVRQQVNWTAKLPREIQDTLSPEMREWLGLNPLGNVGVAGDLRYLSVQYPEDDAVVAK</sequence>